<protein>
    <submittedName>
        <fullName evidence="7">TM2 domain-containing protein</fullName>
    </submittedName>
</protein>
<dbReference type="PANTHER" id="PTHR21016:SF25">
    <property type="entry name" value="TM2 DOMAIN-CONTAINING PROTEIN DDB_G0277895-RELATED"/>
    <property type="match status" value="1"/>
</dbReference>
<feature type="domain" description="TM2" evidence="6">
    <location>
        <begin position="3"/>
        <end position="50"/>
    </location>
</feature>
<evidence type="ECO:0000259" key="6">
    <source>
        <dbReference type="Pfam" id="PF05154"/>
    </source>
</evidence>
<evidence type="ECO:0000256" key="1">
    <source>
        <dbReference type="ARBA" id="ARBA00004141"/>
    </source>
</evidence>
<feature type="transmembrane region" description="Helical" evidence="5">
    <location>
        <begin position="33"/>
        <end position="53"/>
    </location>
</feature>
<organism evidence="7 8">
    <name type="scientific">Leptolyngbya boryana NIES-2135</name>
    <dbReference type="NCBI Taxonomy" id="1973484"/>
    <lineage>
        <taxon>Bacteria</taxon>
        <taxon>Bacillati</taxon>
        <taxon>Cyanobacteriota</taxon>
        <taxon>Cyanophyceae</taxon>
        <taxon>Leptolyngbyales</taxon>
        <taxon>Leptolyngbyaceae</taxon>
        <taxon>Leptolyngbya group</taxon>
        <taxon>Leptolyngbya</taxon>
    </lineage>
</organism>
<dbReference type="AlphaFoldDB" id="A0A1Z4JK78"/>
<dbReference type="InterPro" id="IPR050932">
    <property type="entry name" value="TM2D1-3-like"/>
</dbReference>
<name>A0A1Z4JK78_LEPBY</name>
<keyword evidence="4 5" id="KW-0472">Membrane</keyword>
<gene>
    <name evidence="7" type="ORF">NIES2135_40190</name>
</gene>
<keyword evidence="8" id="KW-1185">Reference proteome</keyword>
<reference evidence="7 8" key="1">
    <citation type="submission" date="2017-06" db="EMBL/GenBank/DDBJ databases">
        <title>Genome sequencing of cyanobaciteial culture collection at National Institute for Environmental Studies (NIES).</title>
        <authorList>
            <person name="Hirose Y."/>
            <person name="Shimura Y."/>
            <person name="Fujisawa T."/>
            <person name="Nakamura Y."/>
            <person name="Kawachi M."/>
        </authorList>
    </citation>
    <scope>NUCLEOTIDE SEQUENCE [LARGE SCALE GENOMIC DNA]</scope>
    <source>
        <strain evidence="7 8">NIES-2135</strain>
    </source>
</reference>
<evidence type="ECO:0000313" key="7">
    <source>
        <dbReference type="EMBL" id="BAY57155.1"/>
    </source>
</evidence>
<evidence type="ECO:0000256" key="5">
    <source>
        <dbReference type="SAM" id="Phobius"/>
    </source>
</evidence>
<dbReference type="GO" id="GO:0016020">
    <property type="term" value="C:membrane"/>
    <property type="evidence" value="ECO:0007669"/>
    <property type="project" value="UniProtKB-SubCell"/>
</dbReference>
<dbReference type="PANTHER" id="PTHR21016">
    <property type="entry name" value="BETA-AMYLOID BINDING PROTEIN-RELATED"/>
    <property type="match status" value="1"/>
</dbReference>
<dbReference type="Pfam" id="PF05154">
    <property type="entry name" value="TM2"/>
    <property type="match status" value="1"/>
</dbReference>
<dbReference type="EMBL" id="AP018203">
    <property type="protein sequence ID" value="BAY57155.1"/>
    <property type="molecule type" value="Genomic_DNA"/>
</dbReference>
<dbReference type="InterPro" id="IPR007829">
    <property type="entry name" value="TM2"/>
</dbReference>
<evidence type="ECO:0000256" key="4">
    <source>
        <dbReference type="ARBA" id="ARBA00023136"/>
    </source>
</evidence>
<evidence type="ECO:0000313" key="8">
    <source>
        <dbReference type="Proteomes" id="UP000217895"/>
    </source>
</evidence>
<sequence length="173" mass="19219">MNKVGTAYVLWLGGLVGLSGLHRLYNGQTATGFLWLGTFGLFGFGQLFDLLLIPKMVEVHNARLGEQYRPLLEQNPIALKIEQITLQSSKFAAMRSPKLFDSMESMSRQQATVELLKAAESRDGRLSVTQGVMATGLSFQQVETLLKEMLNSGYLEIGNDPETGIVLYEFKEL</sequence>
<evidence type="ECO:0000256" key="3">
    <source>
        <dbReference type="ARBA" id="ARBA00022989"/>
    </source>
</evidence>
<proteinExistence type="predicted"/>
<keyword evidence="3 5" id="KW-1133">Transmembrane helix</keyword>
<evidence type="ECO:0000256" key="2">
    <source>
        <dbReference type="ARBA" id="ARBA00022692"/>
    </source>
</evidence>
<keyword evidence="2 5" id="KW-0812">Transmembrane</keyword>
<comment type="subcellular location">
    <subcellularLocation>
        <location evidence="1">Membrane</location>
        <topology evidence="1">Multi-pass membrane protein</topology>
    </subcellularLocation>
</comment>
<dbReference type="Proteomes" id="UP000217895">
    <property type="component" value="Chromosome"/>
</dbReference>
<accession>A0A1Z4JK78</accession>